<sequence>MPPLPRLIRSPSDEDRLALELPDQDHSEFPSTATGRPRMRRLSAAMPFYYLQGPIQLDPEDWEMGWKWVNRTYDGGHFQNEGLEGPGSQRSSPGESIAGSDLSPPSRTYGGLQTPEISDDPGIDDDIEDGYDTGVSDNNTGNSLVRLQPRSSGISNRRISRRRYSNIGNRPQRLRHQGIAYRDIRVRPTSNTRFSTEGISRRPRSLDGRDMEVISGLFSHPSLHPAPREVNWHEFERTMANLGFSVTPGRGNARLSVSAPSERFPASSLGEVVTAHPPHAGRVALSLPEVRAIGSRLANAYGWSAETFLR</sequence>
<evidence type="ECO:0000313" key="1">
    <source>
        <dbReference type="EMBL" id="KAJ8132671.1"/>
    </source>
</evidence>
<proteinExistence type="predicted"/>
<evidence type="ECO:0000313" key="2">
    <source>
        <dbReference type="Proteomes" id="UP001153332"/>
    </source>
</evidence>
<dbReference type="Proteomes" id="UP001153332">
    <property type="component" value="Unassembled WGS sequence"/>
</dbReference>
<comment type="caution">
    <text evidence="1">The sequence shown here is derived from an EMBL/GenBank/DDBJ whole genome shotgun (WGS) entry which is preliminary data.</text>
</comment>
<organism evidence="1 2">
    <name type="scientific">Lasiodiplodia mahajangana</name>
    <dbReference type="NCBI Taxonomy" id="1108764"/>
    <lineage>
        <taxon>Eukaryota</taxon>
        <taxon>Fungi</taxon>
        <taxon>Dikarya</taxon>
        <taxon>Ascomycota</taxon>
        <taxon>Pezizomycotina</taxon>
        <taxon>Dothideomycetes</taxon>
        <taxon>Dothideomycetes incertae sedis</taxon>
        <taxon>Botryosphaeriales</taxon>
        <taxon>Botryosphaeriaceae</taxon>
        <taxon>Lasiodiplodia</taxon>
    </lineage>
</organism>
<name>A0ACC2JYX1_9PEZI</name>
<keyword evidence="2" id="KW-1185">Reference proteome</keyword>
<protein>
    <submittedName>
        <fullName evidence="1">Uncharacterized protein</fullName>
    </submittedName>
</protein>
<dbReference type="EMBL" id="JAPUUL010000098">
    <property type="protein sequence ID" value="KAJ8132671.1"/>
    <property type="molecule type" value="Genomic_DNA"/>
</dbReference>
<accession>A0ACC2JYX1</accession>
<reference evidence="1" key="1">
    <citation type="submission" date="2022-12" db="EMBL/GenBank/DDBJ databases">
        <title>Genome Sequence of Lasiodiplodia mahajangana.</title>
        <authorList>
            <person name="Buettner E."/>
        </authorList>
    </citation>
    <scope>NUCLEOTIDE SEQUENCE</scope>
    <source>
        <strain evidence="1">VT137</strain>
    </source>
</reference>
<gene>
    <name evidence="1" type="ORF">O1611_g953</name>
</gene>